<reference evidence="3 4" key="1">
    <citation type="submission" date="2016-10" db="EMBL/GenBank/DDBJ databases">
        <authorList>
            <person name="de Groot N.N."/>
        </authorList>
    </citation>
    <scope>NUCLEOTIDE SEQUENCE [LARGE SCALE GENOMIC DNA]</scope>
    <source>
        <strain evidence="3 4">DSM 15345</strain>
    </source>
</reference>
<dbReference type="RefSeq" id="WP_093251989.1">
    <property type="nucleotide sequence ID" value="NZ_FNQM01000004.1"/>
</dbReference>
<keyword evidence="1 2" id="KW-0472">Membrane</keyword>
<feature type="transmembrane region" description="Helical" evidence="2">
    <location>
        <begin position="44"/>
        <end position="62"/>
    </location>
</feature>
<dbReference type="InterPro" id="IPR032820">
    <property type="entry name" value="ATPase_put"/>
</dbReference>
<keyword evidence="2" id="KW-0812">Transmembrane</keyword>
<feature type="transmembrane region" description="Helical" evidence="2">
    <location>
        <begin position="68"/>
        <end position="89"/>
    </location>
</feature>
<dbReference type="EMBL" id="FNQM01000004">
    <property type="protein sequence ID" value="SEA32560.1"/>
    <property type="molecule type" value="Genomic_DNA"/>
</dbReference>
<dbReference type="Proteomes" id="UP000198703">
    <property type="component" value="Unassembled WGS sequence"/>
</dbReference>
<proteinExistence type="inferred from homology"/>
<sequence length="111" mass="11678">MAPDAREDELAALDARIAAARGARRPKRSAGADKFNAASLAWRMVTELVVGVLLGAGIGWGIDSAIGTLPAFLLIFTLLGFAAGVRVMMRSADELRRRDAASARNDAPSGR</sequence>
<dbReference type="Pfam" id="PF09527">
    <property type="entry name" value="ATPase_gene1"/>
    <property type="match status" value="1"/>
</dbReference>
<evidence type="ECO:0000256" key="2">
    <source>
        <dbReference type="SAM" id="Phobius"/>
    </source>
</evidence>
<keyword evidence="4" id="KW-1185">Reference proteome</keyword>
<keyword evidence="2" id="KW-1133">Transmembrane helix</keyword>
<organism evidence="3 4">
    <name type="scientific">Rubrimonas cliftonensis</name>
    <dbReference type="NCBI Taxonomy" id="89524"/>
    <lineage>
        <taxon>Bacteria</taxon>
        <taxon>Pseudomonadati</taxon>
        <taxon>Pseudomonadota</taxon>
        <taxon>Alphaproteobacteria</taxon>
        <taxon>Rhodobacterales</taxon>
        <taxon>Paracoccaceae</taxon>
        <taxon>Rubrimonas</taxon>
    </lineage>
</organism>
<dbReference type="GO" id="GO:0045259">
    <property type="term" value="C:proton-transporting ATP synthase complex"/>
    <property type="evidence" value="ECO:0007669"/>
    <property type="project" value="UniProtKB-UniRule"/>
</dbReference>
<dbReference type="GO" id="GO:1902600">
    <property type="term" value="P:proton transmembrane transport"/>
    <property type="evidence" value="ECO:0007669"/>
    <property type="project" value="UniProtKB-KW"/>
</dbReference>
<dbReference type="OrthoDB" id="15401at2"/>
<dbReference type="PIRSF" id="PIRSF032126">
    <property type="entry name" value="F0F1_ATP_synthase_subunit_I"/>
    <property type="match status" value="1"/>
</dbReference>
<dbReference type="STRING" id="89524.SAMN05444370_104127"/>
<accession>A0A1H4A9G5</accession>
<dbReference type="InterPro" id="IPR016989">
    <property type="entry name" value="Atp1_alphaprobac"/>
</dbReference>
<dbReference type="AlphaFoldDB" id="A0A1H4A9G5"/>
<keyword evidence="1" id="KW-0813">Transport</keyword>
<evidence type="ECO:0000313" key="4">
    <source>
        <dbReference type="Proteomes" id="UP000198703"/>
    </source>
</evidence>
<keyword evidence="1" id="KW-0375">Hydrogen ion transport</keyword>
<comment type="similarity">
    <text evidence="1">Belongs to the bacterial AtpI family.</text>
</comment>
<name>A0A1H4A9G5_9RHOB</name>
<evidence type="ECO:0000313" key="3">
    <source>
        <dbReference type="EMBL" id="SEA32560.1"/>
    </source>
</evidence>
<comment type="function">
    <text evidence="1">A possible function for this protein is to guide the assembly of the membrane sector of the ATPase enzyme complex.</text>
</comment>
<protein>
    <recommendedName>
        <fullName evidence="1">ATP synthase protein I</fullName>
    </recommendedName>
</protein>
<keyword evidence="1" id="KW-0406">Ion transport</keyword>
<gene>
    <name evidence="3" type="ORF">SAMN05444370_104127</name>
</gene>
<evidence type="ECO:0000256" key="1">
    <source>
        <dbReference type="PIRNR" id="PIRNR032126"/>
    </source>
</evidence>